<evidence type="ECO:0000313" key="5">
    <source>
        <dbReference type="EMBL" id="SFR68861.1"/>
    </source>
</evidence>
<dbReference type="Pfam" id="PF13407">
    <property type="entry name" value="Peripla_BP_4"/>
    <property type="match status" value="1"/>
</dbReference>
<evidence type="ECO:0000259" key="4">
    <source>
        <dbReference type="Pfam" id="PF13407"/>
    </source>
</evidence>
<dbReference type="SUPFAM" id="SSF53822">
    <property type="entry name" value="Periplasmic binding protein-like I"/>
    <property type="match status" value="1"/>
</dbReference>
<dbReference type="STRING" id="553469.SAMN04487947_3513"/>
<comment type="similarity">
    <text evidence="2">Belongs to the bacterial solute-binding protein 2 family.</text>
</comment>
<sequence length="386" mass="42323">MATITRLSNAYWGSWVKGYEEAAEALGYDTNVQLNEGKLSKQIQQVDTAIANQTDLVMGQAFTNSGVPPLAEACVDAGVPLVMLWTIDKWYTPQDAGDEFVQFFMPNAINNGYTAAKALFEAMGGSGNIVHIEGVRGNAANTGRNIGLDKAMEEYPDIELLAPPQQGRWVKSESRKVMSDFVSQFGDDIDGVFGQNDAVGLGALTIAEENDLDIEVVGIDGIPEALGLVEEGRFTATVSSLGPWQGGWCLVKAHDFANGWRPKDGERMMLHGSPLCVEETSDFDMIETLPVLDAGNFNELIFEGDSTPYDWEKMSVTEAGEDNWDPQNSLVPIRKEDMVEPGLLEWKDKNKPSGYEIPDAYSDTAALDEVEQMYADHFQNNPLTQS</sequence>
<keyword evidence="6" id="KW-1185">Reference proteome</keyword>
<organism evidence="5 6">
    <name type="scientific">Halogeometricum rufum</name>
    <dbReference type="NCBI Taxonomy" id="553469"/>
    <lineage>
        <taxon>Archaea</taxon>
        <taxon>Methanobacteriati</taxon>
        <taxon>Methanobacteriota</taxon>
        <taxon>Stenosarchaea group</taxon>
        <taxon>Halobacteria</taxon>
        <taxon>Halobacteriales</taxon>
        <taxon>Haloferacaceae</taxon>
        <taxon>Halogeometricum</taxon>
    </lineage>
</organism>
<dbReference type="GO" id="GO:0030246">
    <property type="term" value="F:carbohydrate binding"/>
    <property type="evidence" value="ECO:0007669"/>
    <property type="project" value="UniProtKB-ARBA"/>
</dbReference>
<dbReference type="CDD" id="cd01536">
    <property type="entry name" value="PBP1_ABC_sugar_binding-like"/>
    <property type="match status" value="1"/>
</dbReference>
<evidence type="ECO:0000313" key="6">
    <source>
        <dbReference type="Proteomes" id="UP000198531"/>
    </source>
</evidence>
<evidence type="ECO:0000256" key="2">
    <source>
        <dbReference type="ARBA" id="ARBA00007639"/>
    </source>
</evidence>
<dbReference type="AlphaFoldDB" id="A0A1I6IQD9"/>
<name>A0A1I6IQD9_9EURY</name>
<dbReference type="InterPro" id="IPR025997">
    <property type="entry name" value="SBP_2_dom"/>
</dbReference>
<keyword evidence="3" id="KW-0732">Signal</keyword>
<comment type="subcellular location">
    <subcellularLocation>
        <location evidence="1">Cell envelope</location>
    </subcellularLocation>
</comment>
<gene>
    <name evidence="5" type="ORF">SAMN04487947_3513</name>
</gene>
<dbReference type="EMBL" id="FOYT01000004">
    <property type="protein sequence ID" value="SFR68861.1"/>
    <property type="molecule type" value="Genomic_DNA"/>
</dbReference>
<reference evidence="6" key="1">
    <citation type="submission" date="2016-10" db="EMBL/GenBank/DDBJ databases">
        <authorList>
            <person name="Varghese N."/>
            <person name="Submissions S."/>
        </authorList>
    </citation>
    <scope>NUCLEOTIDE SEQUENCE [LARGE SCALE GENOMIC DNA]</scope>
    <source>
        <strain evidence="6">CGMCC 1.7736</strain>
    </source>
</reference>
<proteinExistence type="inferred from homology"/>
<accession>A0A1I6IQD9</accession>
<dbReference type="Proteomes" id="UP000198531">
    <property type="component" value="Unassembled WGS sequence"/>
</dbReference>
<evidence type="ECO:0000256" key="1">
    <source>
        <dbReference type="ARBA" id="ARBA00004196"/>
    </source>
</evidence>
<feature type="domain" description="Periplasmic binding protein" evidence="4">
    <location>
        <begin position="6"/>
        <end position="259"/>
    </location>
</feature>
<dbReference type="PANTHER" id="PTHR46847">
    <property type="entry name" value="D-ALLOSE-BINDING PERIPLASMIC PROTEIN-RELATED"/>
    <property type="match status" value="1"/>
</dbReference>
<dbReference type="Gene3D" id="3.40.50.2300">
    <property type="match status" value="2"/>
</dbReference>
<protein>
    <submittedName>
        <fullName evidence="5">Substrate-binding protein domain-containing protein</fullName>
    </submittedName>
</protein>
<dbReference type="InterPro" id="IPR028082">
    <property type="entry name" value="Peripla_BP_I"/>
</dbReference>
<dbReference type="PANTHER" id="PTHR46847:SF1">
    <property type="entry name" value="D-ALLOSE-BINDING PERIPLASMIC PROTEIN-RELATED"/>
    <property type="match status" value="1"/>
</dbReference>
<evidence type="ECO:0000256" key="3">
    <source>
        <dbReference type="ARBA" id="ARBA00022729"/>
    </source>
</evidence>